<dbReference type="EMBL" id="FRCK01000007">
    <property type="protein sequence ID" value="SHM33958.1"/>
    <property type="molecule type" value="Genomic_DNA"/>
</dbReference>
<reference evidence="4" key="2">
    <citation type="submission" date="2016-11" db="EMBL/GenBank/DDBJ databases">
        <authorList>
            <person name="Varghese N."/>
            <person name="Submissions S."/>
        </authorList>
    </citation>
    <scope>NUCLEOTIDE SEQUENCE [LARGE SCALE GENOMIC DNA]</scope>
    <source>
        <strain evidence="4">DSM 6637</strain>
    </source>
</reference>
<keyword evidence="1" id="KW-0812">Transmembrane</keyword>
<evidence type="ECO:0000313" key="4">
    <source>
        <dbReference type="Proteomes" id="UP000184444"/>
    </source>
</evidence>
<feature type="transmembrane region" description="Helical" evidence="1">
    <location>
        <begin position="7"/>
        <end position="24"/>
    </location>
</feature>
<sequence>MTDWPLFLRLLATAVAIGLTVWAFSEGAMVPAVIGIAVTIFVVKRSFLSQI</sequence>
<feature type="transmembrane region" description="Helical" evidence="1">
    <location>
        <begin position="30"/>
        <end position="48"/>
    </location>
</feature>
<keyword evidence="4" id="KW-1185">Reference proteome</keyword>
<gene>
    <name evidence="2" type="ORF">GXX24_03830</name>
    <name evidence="3" type="ORF">SAMN05444389_107113</name>
</gene>
<reference evidence="3" key="1">
    <citation type="submission" date="2016-11" db="EMBL/GenBank/DDBJ databases">
        <authorList>
            <person name="Jaros S."/>
            <person name="Januszkiewicz K."/>
            <person name="Wedrychowicz H."/>
        </authorList>
    </citation>
    <scope>NUCLEOTIDE SEQUENCE [LARGE SCALE GENOMIC DNA]</scope>
    <source>
        <strain evidence="3">DSM 6637</strain>
    </source>
</reference>
<dbReference type="AlphaFoldDB" id="A0A1M7HZX9"/>
<proteinExistence type="predicted"/>
<evidence type="ECO:0000313" key="5">
    <source>
        <dbReference type="Proteomes" id="UP000580830"/>
    </source>
</evidence>
<evidence type="ECO:0000313" key="3">
    <source>
        <dbReference type="EMBL" id="SHM33958.1"/>
    </source>
</evidence>
<protein>
    <submittedName>
        <fullName evidence="3">Uncharacterized protein</fullName>
    </submittedName>
</protein>
<evidence type="ECO:0000256" key="1">
    <source>
        <dbReference type="SAM" id="Phobius"/>
    </source>
</evidence>
<organism evidence="3 4">
    <name type="scientific">Paracoccus solventivorans</name>
    <dbReference type="NCBI Taxonomy" id="53463"/>
    <lineage>
        <taxon>Bacteria</taxon>
        <taxon>Pseudomonadati</taxon>
        <taxon>Pseudomonadota</taxon>
        <taxon>Alphaproteobacteria</taxon>
        <taxon>Rhodobacterales</taxon>
        <taxon>Paracoccaceae</taxon>
        <taxon>Paracoccus</taxon>
    </lineage>
</organism>
<keyword evidence="1" id="KW-1133">Transmembrane helix</keyword>
<evidence type="ECO:0000313" key="2">
    <source>
        <dbReference type="EMBL" id="HHW33257.1"/>
    </source>
</evidence>
<dbReference type="Proteomes" id="UP000184444">
    <property type="component" value="Unassembled WGS sequence"/>
</dbReference>
<dbReference type="EMBL" id="DULP01000061">
    <property type="protein sequence ID" value="HHW33257.1"/>
    <property type="molecule type" value="Genomic_DNA"/>
</dbReference>
<dbReference type="STRING" id="53463.SAMN05444389_107113"/>
<dbReference type="RefSeq" id="WP_159435571.1">
    <property type="nucleotide sequence ID" value="NZ_DAOKYZ010000060.1"/>
</dbReference>
<keyword evidence="1" id="KW-0472">Membrane</keyword>
<dbReference type="Proteomes" id="UP000580830">
    <property type="component" value="Unassembled WGS sequence"/>
</dbReference>
<reference evidence="2 5" key="3">
    <citation type="journal article" date="2020" name="Biotechnol. Biofuels">
        <title>New insights from the biogas microbiome by comprehensive genome-resolved metagenomics of nearly 1600 species originating from multiple anaerobic digesters.</title>
        <authorList>
            <person name="Campanaro S."/>
            <person name="Treu L."/>
            <person name="Rodriguez-R L.M."/>
            <person name="Kovalovszki A."/>
            <person name="Ziels R.M."/>
            <person name="Maus I."/>
            <person name="Zhu X."/>
            <person name="Kougias P.G."/>
            <person name="Basile A."/>
            <person name="Luo G."/>
            <person name="Schluter A."/>
            <person name="Konstantinidis K.T."/>
            <person name="Angelidaki I."/>
        </authorList>
    </citation>
    <scope>NUCLEOTIDE SEQUENCE [LARGE SCALE GENOMIC DNA]</scope>
    <source>
        <strain evidence="2">AS04akNAM_125</strain>
    </source>
</reference>
<name>A0A1M7HZX9_9RHOB</name>
<accession>A0A1M7HZX9</accession>